<dbReference type="GO" id="GO:0006355">
    <property type="term" value="P:regulation of DNA-templated transcription"/>
    <property type="evidence" value="ECO:0007669"/>
    <property type="project" value="InterPro"/>
</dbReference>
<dbReference type="NCBIfam" id="TIGR00229">
    <property type="entry name" value="sensory_box"/>
    <property type="match status" value="4"/>
</dbReference>
<keyword evidence="4 9" id="KW-0418">Kinase</keyword>
<dbReference type="InterPro" id="IPR013767">
    <property type="entry name" value="PAS_fold"/>
</dbReference>
<dbReference type="CDD" id="cd00130">
    <property type="entry name" value="PAS"/>
    <property type="match status" value="4"/>
</dbReference>
<dbReference type="PROSITE" id="PS50112">
    <property type="entry name" value="PAS"/>
    <property type="match status" value="4"/>
</dbReference>
<dbReference type="GO" id="GO:0016301">
    <property type="term" value="F:kinase activity"/>
    <property type="evidence" value="ECO:0007669"/>
    <property type="project" value="UniProtKB-KW"/>
</dbReference>
<dbReference type="SMART" id="SM00387">
    <property type="entry name" value="HATPase_c"/>
    <property type="match status" value="1"/>
</dbReference>
<dbReference type="KEGG" id="mew:MSWAN_0174"/>
<feature type="domain" description="PAC" evidence="8">
    <location>
        <begin position="467"/>
        <end position="519"/>
    </location>
</feature>
<protein>
    <submittedName>
        <fullName evidence="9">Signal transduction histidine kinase</fullName>
    </submittedName>
</protein>
<dbReference type="eggNOG" id="arCOG02348">
    <property type="taxonomic scope" value="Archaea"/>
</dbReference>
<dbReference type="PANTHER" id="PTHR43065:SF23">
    <property type="entry name" value="SENSOR HISTIDINE KINASE PDTAS"/>
    <property type="match status" value="1"/>
</dbReference>
<evidence type="ECO:0000256" key="5">
    <source>
        <dbReference type="ARBA" id="ARBA00022840"/>
    </source>
</evidence>
<evidence type="ECO:0000256" key="3">
    <source>
        <dbReference type="ARBA" id="ARBA00022741"/>
    </source>
</evidence>
<keyword evidence="6" id="KW-0902">Two-component regulatory system</keyword>
<dbReference type="InterPro" id="IPR011495">
    <property type="entry name" value="Sig_transdc_His_kin_sub2_dim/P"/>
</dbReference>
<dbReference type="InterPro" id="IPR001610">
    <property type="entry name" value="PAC"/>
</dbReference>
<keyword evidence="3" id="KW-0547">Nucleotide-binding</keyword>
<dbReference type="Pfam" id="PF07568">
    <property type="entry name" value="HisKA_2"/>
    <property type="match status" value="1"/>
</dbReference>
<dbReference type="AlphaFoldDB" id="F6D1J2"/>
<dbReference type="SMART" id="SM00086">
    <property type="entry name" value="PAC"/>
    <property type="match status" value="4"/>
</dbReference>
<evidence type="ECO:0000256" key="4">
    <source>
        <dbReference type="ARBA" id="ARBA00022777"/>
    </source>
</evidence>
<dbReference type="SMART" id="SM00091">
    <property type="entry name" value="PAS"/>
    <property type="match status" value="4"/>
</dbReference>
<feature type="domain" description="PAS" evidence="7">
    <location>
        <begin position="271"/>
        <end position="325"/>
    </location>
</feature>
<evidence type="ECO:0000256" key="1">
    <source>
        <dbReference type="ARBA" id="ARBA00022553"/>
    </source>
</evidence>
<dbReference type="Pfam" id="PF02518">
    <property type="entry name" value="HATPase_c"/>
    <property type="match status" value="1"/>
</dbReference>
<dbReference type="GO" id="GO:0005524">
    <property type="term" value="F:ATP binding"/>
    <property type="evidence" value="ECO:0007669"/>
    <property type="project" value="UniProtKB-KW"/>
</dbReference>
<dbReference type="GeneID" id="10667652"/>
<dbReference type="InterPro" id="IPR000014">
    <property type="entry name" value="PAS"/>
</dbReference>
<evidence type="ECO:0000259" key="8">
    <source>
        <dbReference type="PROSITE" id="PS50113"/>
    </source>
</evidence>
<keyword evidence="1" id="KW-0597">Phosphoprotein</keyword>
<keyword evidence="2" id="KW-0808">Transferase</keyword>
<dbReference type="PROSITE" id="PS50113">
    <property type="entry name" value="PAC"/>
    <property type="match status" value="2"/>
</dbReference>
<feature type="domain" description="PAS" evidence="7">
    <location>
        <begin position="145"/>
        <end position="215"/>
    </location>
</feature>
<dbReference type="STRING" id="868131.MSWAN_0174"/>
<evidence type="ECO:0000256" key="6">
    <source>
        <dbReference type="ARBA" id="ARBA00023012"/>
    </source>
</evidence>
<dbReference type="eggNOG" id="arCOG02336">
    <property type="taxonomic scope" value="Archaea"/>
</dbReference>
<keyword evidence="10" id="KW-1185">Reference proteome</keyword>
<dbReference type="SUPFAM" id="SSF55874">
    <property type="entry name" value="ATPase domain of HSP90 chaperone/DNA topoisomerase II/histidine kinase"/>
    <property type="match status" value="1"/>
</dbReference>
<dbReference type="Gene3D" id="3.30.565.10">
    <property type="entry name" value="Histidine kinase-like ATPase, C-terminal domain"/>
    <property type="match status" value="1"/>
</dbReference>
<dbReference type="Proteomes" id="UP000009231">
    <property type="component" value="Chromosome"/>
</dbReference>
<dbReference type="InterPro" id="IPR003594">
    <property type="entry name" value="HATPase_dom"/>
</dbReference>
<feature type="domain" description="PAS" evidence="7">
    <location>
        <begin position="21"/>
        <end position="93"/>
    </location>
</feature>
<dbReference type="OrthoDB" id="8127at2157"/>
<proteinExistence type="predicted"/>
<feature type="domain" description="PAS" evidence="7">
    <location>
        <begin position="402"/>
        <end position="465"/>
    </location>
</feature>
<evidence type="ECO:0000259" key="7">
    <source>
        <dbReference type="PROSITE" id="PS50112"/>
    </source>
</evidence>
<dbReference type="PANTHER" id="PTHR43065">
    <property type="entry name" value="SENSOR HISTIDINE KINASE"/>
    <property type="match status" value="1"/>
</dbReference>
<dbReference type="Pfam" id="PF13426">
    <property type="entry name" value="PAS_9"/>
    <property type="match status" value="3"/>
</dbReference>
<dbReference type="Gene3D" id="3.30.450.20">
    <property type="entry name" value="PAS domain"/>
    <property type="match status" value="4"/>
</dbReference>
<dbReference type="InterPro" id="IPR036890">
    <property type="entry name" value="HATPase_C_sf"/>
</dbReference>
<evidence type="ECO:0000313" key="10">
    <source>
        <dbReference type="Proteomes" id="UP000009231"/>
    </source>
</evidence>
<dbReference type="GO" id="GO:0000160">
    <property type="term" value="P:phosphorelay signal transduction system"/>
    <property type="evidence" value="ECO:0007669"/>
    <property type="project" value="UniProtKB-KW"/>
</dbReference>
<feature type="domain" description="PAC" evidence="8">
    <location>
        <begin position="217"/>
        <end position="270"/>
    </location>
</feature>
<name>F6D1J2_METPW</name>
<dbReference type="RefSeq" id="WP_013824722.1">
    <property type="nucleotide sequence ID" value="NC_015574.1"/>
</dbReference>
<keyword evidence="5" id="KW-0067">ATP-binding</keyword>
<evidence type="ECO:0000313" key="9">
    <source>
        <dbReference type="EMBL" id="AEG17220.1"/>
    </source>
</evidence>
<organism evidence="9 10">
    <name type="scientific">Methanobacterium paludis (strain DSM 25820 / JCM 18151 / SWAN1)</name>
    <dbReference type="NCBI Taxonomy" id="868131"/>
    <lineage>
        <taxon>Archaea</taxon>
        <taxon>Methanobacteriati</taxon>
        <taxon>Methanobacteriota</taxon>
        <taxon>Methanomada group</taxon>
        <taxon>Methanobacteria</taxon>
        <taxon>Methanobacteriales</taxon>
        <taxon>Methanobacteriaceae</taxon>
        <taxon>Methanobacterium</taxon>
    </lineage>
</organism>
<dbReference type="EMBL" id="CP002772">
    <property type="protein sequence ID" value="AEG17220.1"/>
    <property type="molecule type" value="Genomic_DNA"/>
</dbReference>
<dbReference type="InterPro" id="IPR000700">
    <property type="entry name" value="PAS-assoc_C"/>
</dbReference>
<gene>
    <name evidence="9" type="ordered locus">MSWAN_0174</name>
</gene>
<dbReference type="HOGENOM" id="CLU_000445_114_57_2"/>
<reference evidence="9 10" key="1">
    <citation type="journal article" date="2014" name="Int. J. Syst. Evol. Microbiol.">
        <title>Methanobacterium paludis sp. nov. and a novel strain of Methanobacterium lacus isolated from northern peatlands.</title>
        <authorList>
            <person name="Cadillo-Quiroz H."/>
            <person name="Brauer S.L."/>
            <person name="Goodson N."/>
            <person name="Yavitt J.B."/>
            <person name="Zinder S.H."/>
        </authorList>
    </citation>
    <scope>NUCLEOTIDE SEQUENCE [LARGE SCALE GENOMIC DNA]</scope>
    <source>
        <strain evidence="10">DSM 25820 / JCM 18151 / SWAN1</strain>
    </source>
</reference>
<accession>F6D1J2</accession>
<sequence length="722" mass="82876">MSGSKRLPELHGKKERDLFESEAYYRAIFENTGAATLFLDEDASITLVNNEFQKLTGYLQKDLDGKKWLDIISDEDSERVDKYHNLRMINPKSAPRNYEFRFKKKDGSIGDAFITIATIPGTKKSIASFIDITERKKAEKSLMLSQERYRAIVEDQKDMISRFLPDGTLTFVNEAQCKFFGVDKEPIIGSSFFDFLSVDGRRRIEEFIKSISKKNYKGMTEDVWKYSNGEMKWIRWYYSVIFKDKCDIAEIQASGRDITDLKESERKLKESEKKFRTLAETASDAIFIADSSGKLTFCNDAALSLYGYKKGELAGKQVEMLVPEETRLNFEKGFERYNIDNKYTFIGNMHEILGLRKDGSKFPIDISLSTWKINGKRYITSIIRDITQRNESEKRIRFQANILENVWDSVIVTDLHGKIIYWNKGASSIFGYSPEEAIGSDMALICHNTDKKQFERDLDHVLNGKDCVKENECMRKDGSKVWMDVRVTKMLDSNGNLAGFLNVSKDITERKKSQNDISAALEEKEMLLEEIHERVTKYMQMIADLFQLQLDIEHTNNSESLDSKSRVKSISMIYDGLIQSDDFGIIDFSEYIRNLIKGIIDSYGVDENIIKFDITFDSILDIYTAIPCGLISNELVTNSIKYAFPKGINGKICIDFNRDDYGNCVLTIEDNGVGFPEGLDFESTNRIGLKLVKTLVKQLNGTIDLVQNNGTKFQIKFKELEY</sequence>
<dbReference type="InterPro" id="IPR035965">
    <property type="entry name" value="PAS-like_dom_sf"/>
</dbReference>
<dbReference type="Pfam" id="PF00989">
    <property type="entry name" value="PAS"/>
    <property type="match status" value="1"/>
</dbReference>
<evidence type="ECO:0000256" key="2">
    <source>
        <dbReference type="ARBA" id="ARBA00022679"/>
    </source>
</evidence>
<dbReference type="SUPFAM" id="SSF55785">
    <property type="entry name" value="PYP-like sensor domain (PAS domain)"/>
    <property type="match status" value="4"/>
</dbReference>